<name>A0AAN7J889_QUERU</name>
<evidence type="ECO:0000259" key="2">
    <source>
        <dbReference type="PROSITE" id="PS51321"/>
    </source>
</evidence>
<dbReference type="PANTHER" id="PTHR46871">
    <property type="entry name" value="BROMO-ADJACENT HOMOLOGY (BAH) DOMAIN-CONTAINING PROTEIN"/>
    <property type="match status" value="1"/>
</dbReference>
<organism evidence="3 4">
    <name type="scientific">Quercus rubra</name>
    <name type="common">Northern red oak</name>
    <name type="synonym">Quercus borealis</name>
    <dbReference type="NCBI Taxonomy" id="3512"/>
    <lineage>
        <taxon>Eukaryota</taxon>
        <taxon>Viridiplantae</taxon>
        <taxon>Streptophyta</taxon>
        <taxon>Embryophyta</taxon>
        <taxon>Tracheophyta</taxon>
        <taxon>Spermatophyta</taxon>
        <taxon>Magnoliopsida</taxon>
        <taxon>eudicotyledons</taxon>
        <taxon>Gunneridae</taxon>
        <taxon>Pentapetalae</taxon>
        <taxon>rosids</taxon>
        <taxon>fabids</taxon>
        <taxon>Fagales</taxon>
        <taxon>Fagaceae</taxon>
        <taxon>Quercus</taxon>
    </lineage>
</organism>
<feature type="region of interest" description="Disordered" evidence="1">
    <location>
        <begin position="89"/>
        <end position="111"/>
    </location>
</feature>
<comment type="caution">
    <text evidence="3">The sequence shown here is derived from an EMBL/GenBank/DDBJ whole genome shotgun (WGS) entry which is preliminary data.</text>
</comment>
<reference evidence="3 4" key="1">
    <citation type="journal article" date="2023" name="G3 (Bethesda)">
        <title>A haplotype-resolved chromosome-scale genome for Quercus rubra L. provides insights into the genetics of adaptive traits for red oak species.</title>
        <authorList>
            <person name="Kapoor B."/>
            <person name="Jenkins J."/>
            <person name="Schmutz J."/>
            <person name="Zhebentyayeva T."/>
            <person name="Kuelheim C."/>
            <person name="Coggeshall M."/>
            <person name="Heim C."/>
            <person name="Lasky J.R."/>
            <person name="Leites L."/>
            <person name="Islam-Faridi N."/>
            <person name="Romero-Severson J."/>
            <person name="DeLeo V.L."/>
            <person name="Lucas S.M."/>
            <person name="Lazic D."/>
            <person name="Gailing O."/>
            <person name="Carlson J."/>
            <person name="Staton M."/>
        </authorList>
    </citation>
    <scope>NUCLEOTIDE SEQUENCE [LARGE SCALE GENOMIC DNA]</scope>
    <source>
        <strain evidence="3">Pseudo-F2</strain>
    </source>
</reference>
<dbReference type="EMBL" id="JAXUIC010000001">
    <property type="protein sequence ID" value="KAK4608723.1"/>
    <property type="molecule type" value="Genomic_DNA"/>
</dbReference>
<proteinExistence type="predicted"/>
<dbReference type="InterPro" id="IPR036575">
    <property type="entry name" value="TFIIS_cen_dom_sf"/>
</dbReference>
<dbReference type="Proteomes" id="UP001324115">
    <property type="component" value="Unassembled WGS sequence"/>
</dbReference>
<gene>
    <name evidence="3" type="ORF">RGQ29_002210</name>
</gene>
<dbReference type="SMART" id="SM00510">
    <property type="entry name" value="TFS2M"/>
    <property type="match status" value="1"/>
</dbReference>
<evidence type="ECO:0000313" key="3">
    <source>
        <dbReference type="EMBL" id="KAK4608723.1"/>
    </source>
</evidence>
<accession>A0AAN7J889</accession>
<feature type="compositionally biased region" description="Basic and acidic residues" evidence="1">
    <location>
        <begin position="10"/>
        <end position="31"/>
    </location>
</feature>
<dbReference type="PANTHER" id="PTHR46871:SF1">
    <property type="entry name" value="BROMO-ADJACENT HOMOLOGY (BAH) DOMAIN-CONTAINING PROTEIN"/>
    <property type="match status" value="1"/>
</dbReference>
<dbReference type="GO" id="GO:0006351">
    <property type="term" value="P:DNA-templated transcription"/>
    <property type="evidence" value="ECO:0007669"/>
    <property type="project" value="InterPro"/>
</dbReference>
<dbReference type="Gene3D" id="1.10.472.30">
    <property type="entry name" value="Transcription elongation factor S-II, central domain"/>
    <property type="match status" value="1"/>
</dbReference>
<sequence length="111" mass="12760">MIGEELELLTMERFRESSGRDRRERERESAKSGKSFLWPDAVTALEKAAHETLSSDFQKYNQKLRQLVFNLKKNEVLARRLLNGDLEPSKILNMSPSELKGHDAVKEGQSN</sequence>
<dbReference type="InterPro" id="IPR003618">
    <property type="entry name" value="TFIIS_cen_dom"/>
</dbReference>
<feature type="compositionally biased region" description="Basic and acidic residues" evidence="1">
    <location>
        <begin position="99"/>
        <end position="111"/>
    </location>
</feature>
<dbReference type="SUPFAM" id="SSF46942">
    <property type="entry name" value="Elongation factor TFIIS domain 2"/>
    <property type="match status" value="1"/>
</dbReference>
<dbReference type="PROSITE" id="PS51321">
    <property type="entry name" value="TFIIS_CENTRAL"/>
    <property type="match status" value="1"/>
</dbReference>
<feature type="domain" description="TFIIS central" evidence="2">
    <location>
        <begin position="1"/>
        <end position="111"/>
    </location>
</feature>
<evidence type="ECO:0000256" key="1">
    <source>
        <dbReference type="SAM" id="MobiDB-lite"/>
    </source>
</evidence>
<dbReference type="AlphaFoldDB" id="A0AAN7J889"/>
<protein>
    <recommendedName>
        <fullName evidence="2">TFIIS central domain-containing protein</fullName>
    </recommendedName>
</protein>
<feature type="region of interest" description="Disordered" evidence="1">
    <location>
        <begin position="9"/>
        <end position="33"/>
    </location>
</feature>
<keyword evidence="4" id="KW-1185">Reference proteome</keyword>
<evidence type="ECO:0000313" key="4">
    <source>
        <dbReference type="Proteomes" id="UP001324115"/>
    </source>
</evidence>
<dbReference type="Pfam" id="PF07500">
    <property type="entry name" value="TFIIS_M"/>
    <property type="match status" value="1"/>
</dbReference>